<evidence type="ECO:0000256" key="6">
    <source>
        <dbReference type="ARBA" id="ARBA00048493"/>
    </source>
</evidence>
<proteinExistence type="inferred from homology"/>
<feature type="region of interest" description="Disordered" evidence="7">
    <location>
        <begin position="1"/>
        <end position="24"/>
    </location>
</feature>
<evidence type="ECO:0000256" key="4">
    <source>
        <dbReference type="ARBA" id="ARBA00022679"/>
    </source>
</evidence>
<evidence type="ECO:0000313" key="8">
    <source>
        <dbReference type="EMBL" id="URE22312.1"/>
    </source>
</evidence>
<evidence type="ECO:0000313" key="9">
    <source>
        <dbReference type="Proteomes" id="UP001055439"/>
    </source>
</evidence>
<dbReference type="Gene3D" id="3.90.550.10">
    <property type="entry name" value="Spore Coat Polysaccharide Biosynthesis Protein SpsA, Chain A"/>
    <property type="match status" value="1"/>
</dbReference>
<name>A0A9E7KKM6_9LILI</name>
<dbReference type="GO" id="GO:0003977">
    <property type="term" value="F:UDP-N-acetylglucosamine diphosphorylase activity"/>
    <property type="evidence" value="ECO:0007669"/>
    <property type="project" value="UniProtKB-EC"/>
</dbReference>
<keyword evidence="4" id="KW-0808">Transferase</keyword>
<comment type="catalytic activity">
    <reaction evidence="6">
        <text>N-acetyl-alpha-D-glucosamine 1-phosphate + UTP + H(+) = UDP-N-acetyl-alpha-D-glucosamine + diphosphate</text>
        <dbReference type="Rhea" id="RHEA:13509"/>
        <dbReference type="ChEBI" id="CHEBI:15378"/>
        <dbReference type="ChEBI" id="CHEBI:33019"/>
        <dbReference type="ChEBI" id="CHEBI:46398"/>
        <dbReference type="ChEBI" id="CHEBI:57705"/>
        <dbReference type="ChEBI" id="CHEBI:57776"/>
        <dbReference type="EC" id="2.7.7.23"/>
    </reaction>
</comment>
<keyword evidence="5" id="KW-0548">Nucleotidyltransferase</keyword>
<evidence type="ECO:0000256" key="5">
    <source>
        <dbReference type="ARBA" id="ARBA00022695"/>
    </source>
</evidence>
<dbReference type="CDD" id="cd04193">
    <property type="entry name" value="UDPGlcNAc_PPase"/>
    <property type="match status" value="1"/>
</dbReference>
<dbReference type="EC" id="2.7.7.23" evidence="3"/>
<dbReference type="OrthoDB" id="532420at2759"/>
<evidence type="ECO:0000256" key="3">
    <source>
        <dbReference type="ARBA" id="ARBA00012457"/>
    </source>
</evidence>
<dbReference type="SUPFAM" id="SSF53448">
    <property type="entry name" value="Nucleotide-diphospho-sugar transferases"/>
    <property type="match status" value="1"/>
</dbReference>
<evidence type="ECO:0000256" key="7">
    <source>
        <dbReference type="SAM" id="MobiDB-lite"/>
    </source>
</evidence>
<dbReference type="EMBL" id="CP097510">
    <property type="protein sequence ID" value="URE22312.1"/>
    <property type="molecule type" value="Genomic_DNA"/>
</dbReference>
<comment type="similarity">
    <text evidence="2">Belongs to the UDPGP type 1 family.</text>
</comment>
<keyword evidence="9" id="KW-1185">Reference proteome</keyword>
<evidence type="ECO:0000256" key="2">
    <source>
        <dbReference type="ARBA" id="ARBA00010401"/>
    </source>
</evidence>
<reference evidence="8" key="1">
    <citation type="submission" date="2022-05" db="EMBL/GenBank/DDBJ databases">
        <title>The Musa troglodytarum L. genome provides insights into the mechanism of non-climacteric behaviour and enrichment of carotenoids.</title>
        <authorList>
            <person name="Wang J."/>
        </authorList>
    </citation>
    <scope>NUCLEOTIDE SEQUENCE</scope>
    <source>
        <tissue evidence="8">Leaf</tissue>
    </source>
</reference>
<gene>
    <name evidence="8" type="ORF">MUK42_04340</name>
</gene>
<dbReference type="InterPro" id="IPR039741">
    <property type="entry name" value="UDP-sugar_pyrophosphorylase"/>
</dbReference>
<dbReference type="AlphaFoldDB" id="A0A9E7KKM6"/>
<dbReference type="PANTHER" id="PTHR11952">
    <property type="entry name" value="UDP- GLUCOSE PYROPHOSPHORYLASE"/>
    <property type="match status" value="1"/>
</dbReference>
<protein>
    <recommendedName>
        <fullName evidence="3">UDP-N-acetylglucosamine diphosphorylase</fullName>
        <ecNumber evidence="3">2.7.7.23</ecNumber>
    </recommendedName>
</protein>
<organism evidence="8 9">
    <name type="scientific">Musa troglodytarum</name>
    <name type="common">fe'i banana</name>
    <dbReference type="NCBI Taxonomy" id="320322"/>
    <lineage>
        <taxon>Eukaryota</taxon>
        <taxon>Viridiplantae</taxon>
        <taxon>Streptophyta</taxon>
        <taxon>Embryophyta</taxon>
        <taxon>Tracheophyta</taxon>
        <taxon>Spermatophyta</taxon>
        <taxon>Magnoliopsida</taxon>
        <taxon>Liliopsida</taxon>
        <taxon>Zingiberales</taxon>
        <taxon>Musaceae</taxon>
        <taxon>Musa</taxon>
    </lineage>
</organism>
<dbReference type="Pfam" id="PF01704">
    <property type="entry name" value="UDPGP"/>
    <property type="match status" value="1"/>
</dbReference>
<sequence>MTEMVVGAEVGRRGTPSPPPPPQALLERLKDYGQEDAFALWDELSPEERDLLVKDIESLDLPRVDRIIRCSLGSQGAYLPAVEPVPESSVSTVEVRTLEDRERWWKRGLKAISEGKLAVGTRLGSSDPKGCFHIGLPSGKSLFQIQAERILRVQRLAAQSNDAGFVPPIPWYIMTSPFTDEATRRFLKDIRILAWKLIKFIMETPYKVSKAPDGNGGLYSALKSSKLLEDMAMRGVRYVDCYGVDNALVRVADPTFLGYFIDKGVATAAKVAYPQEKVGVFVQRGRGGPLTVVEYSEMDASMTTEINQSTGRLRYCWSNVCLHVFTLDFLNQVANGLEKDSIYHLAEKKIPSIHGYTTGLKLEQFVFDAFTYAPSMALFEVLREEEFAPVKNANGASYDTPDSARLMLLRLHSRWVVAAGGFLTHSIPLYLTGVEISPLCSYAGENLEGICRGRTFHAPCEISF</sequence>
<dbReference type="InterPro" id="IPR029044">
    <property type="entry name" value="Nucleotide-diphossugar_trans"/>
</dbReference>
<dbReference type="Proteomes" id="UP001055439">
    <property type="component" value="Chromosome 8"/>
</dbReference>
<evidence type="ECO:0000256" key="1">
    <source>
        <dbReference type="ARBA" id="ARBA00005208"/>
    </source>
</evidence>
<dbReference type="InterPro" id="IPR002618">
    <property type="entry name" value="UDPGP_fam"/>
</dbReference>
<dbReference type="GO" id="GO:0006048">
    <property type="term" value="P:UDP-N-acetylglucosamine biosynthetic process"/>
    <property type="evidence" value="ECO:0007669"/>
    <property type="project" value="TreeGrafter"/>
</dbReference>
<dbReference type="PANTHER" id="PTHR11952:SF2">
    <property type="entry name" value="LD24639P"/>
    <property type="match status" value="1"/>
</dbReference>
<accession>A0A9E7KKM6</accession>
<comment type="pathway">
    <text evidence="1">Nucleotide-sugar biosynthesis; UDP-N-acetyl-alpha-D-glucosamine biosynthesis; UDP-N-acetyl-alpha-D-glucosamine from N-acetyl-alpha-D-glucosamine 1-phosphate: step 1/1.</text>
</comment>